<dbReference type="InterPro" id="IPR003115">
    <property type="entry name" value="ParB_N"/>
</dbReference>
<dbReference type="EMBL" id="CP158294">
    <property type="protein sequence ID" value="XBV47494.1"/>
    <property type="molecule type" value="Genomic_DNA"/>
</dbReference>
<dbReference type="GO" id="GO:0005694">
    <property type="term" value="C:chromosome"/>
    <property type="evidence" value="ECO:0007669"/>
    <property type="project" value="TreeGrafter"/>
</dbReference>
<proteinExistence type="inferred from homology"/>
<reference evidence="4" key="1">
    <citation type="submission" date="2024-06" db="EMBL/GenBank/DDBJ databases">
        <title>Multiomics insights into the TNT degradation mechanism by Pantoea sp. BJ2 isolated from an ammunition destruction site.</title>
        <authorList>
            <person name="Luo J."/>
        </authorList>
    </citation>
    <scope>NUCLEOTIDE SEQUENCE</scope>
    <source>
        <strain evidence="4">BJ2</strain>
        <plasmid evidence="4">plasmindB</plasmid>
    </source>
</reference>
<name>A0AAU7U3D3_9GAMM</name>
<keyword evidence="4" id="KW-0614">Plasmid</keyword>
<dbReference type="GO" id="GO:0007059">
    <property type="term" value="P:chromosome segregation"/>
    <property type="evidence" value="ECO:0007669"/>
    <property type="project" value="TreeGrafter"/>
</dbReference>
<dbReference type="SUPFAM" id="SSF109709">
    <property type="entry name" value="KorB DNA-binding domain-like"/>
    <property type="match status" value="1"/>
</dbReference>
<protein>
    <submittedName>
        <fullName evidence="4">ParB/RepB/Spo0J family partition protein</fullName>
    </submittedName>
</protein>
<dbReference type="AlphaFoldDB" id="A0AAU7U3D3"/>
<dbReference type="Gene3D" id="1.10.10.2830">
    <property type="match status" value="1"/>
</dbReference>
<feature type="domain" description="ParB-like N-terminal" evidence="3">
    <location>
        <begin position="60"/>
        <end position="153"/>
    </location>
</feature>
<dbReference type="InterPro" id="IPR050336">
    <property type="entry name" value="Chromosome_partition/occlusion"/>
</dbReference>
<organism evidence="4">
    <name type="scientific">Pantoea sp. BJ2</name>
    <dbReference type="NCBI Taxonomy" id="3141322"/>
    <lineage>
        <taxon>Bacteria</taxon>
        <taxon>Pseudomonadati</taxon>
        <taxon>Pseudomonadota</taxon>
        <taxon>Gammaproteobacteria</taxon>
        <taxon>Enterobacterales</taxon>
        <taxon>Erwiniaceae</taxon>
        <taxon>Pantoea</taxon>
    </lineage>
</organism>
<dbReference type="SUPFAM" id="SSF110849">
    <property type="entry name" value="ParB/Sulfiredoxin"/>
    <property type="match status" value="1"/>
</dbReference>
<dbReference type="PANTHER" id="PTHR33375">
    <property type="entry name" value="CHROMOSOME-PARTITIONING PROTEIN PARB-RELATED"/>
    <property type="match status" value="1"/>
</dbReference>
<dbReference type="RefSeq" id="WP_350262526.1">
    <property type="nucleotide sequence ID" value="NZ_CP158294.1"/>
</dbReference>
<feature type="compositionally biased region" description="Low complexity" evidence="2">
    <location>
        <begin position="24"/>
        <end position="36"/>
    </location>
</feature>
<comment type="similarity">
    <text evidence="1">Belongs to the ParB family.</text>
</comment>
<dbReference type="InterPro" id="IPR013741">
    <property type="entry name" value="KorB_domain"/>
</dbReference>
<geneLocation type="plasmid" evidence="4">
    <name>plasmindB</name>
</geneLocation>
<feature type="region of interest" description="Disordered" evidence="2">
    <location>
        <begin position="1"/>
        <end position="56"/>
    </location>
</feature>
<dbReference type="PANTHER" id="PTHR33375:SF1">
    <property type="entry name" value="CHROMOSOME-PARTITIONING PROTEIN PARB-RELATED"/>
    <property type="match status" value="1"/>
</dbReference>
<accession>A0AAU7U3D3</accession>
<feature type="region of interest" description="Disordered" evidence="2">
    <location>
        <begin position="260"/>
        <end position="297"/>
    </location>
</feature>
<dbReference type="NCBIfam" id="TIGR00180">
    <property type="entry name" value="parB_part"/>
    <property type="match status" value="1"/>
</dbReference>
<dbReference type="InterPro" id="IPR036086">
    <property type="entry name" value="ParB/Sulfiredoxin_sf"/>
</dbReference>
<gene>
    <name evidence="4" type="ORF">AAF463_24535</name>
</gene>
<dbReference type="Pfam" id="PF08535">
    <property type="entry name" value="KorB"/>
    <property type="match status" value="1"/>
</dbReference>
<dbReference type="SMART" id="SM00470">
    <property type="entry name" value="ParB"/>
    <property type="match status" value="1"/>
</dbReference>
<dbReference type="GO" id="GO:0003677">
    <property type="term" value="F:DNA binding"/>
    <property type="evidence" value="ECO:0007669"/>
    <property type="project" value="InterPro"/>
</dbReference>
<dbReference type="InterPro" id="IPR004437">
    <property type="entry name" value="ParB/RepB/Spo0J"/>
</dbReference>
<sequence>MAASKFQKKLQEQKSAPPSMPQVASSVATRSASAPAGSVDSIGIRSEISRPEMEPSGQIVRVRASEIYEVEQVRPEEDFEDEVLDGMVDSFSEFGNLTPPRCFPKDRKGYRVWFGATRVRSMKRRGDEFIDIYVGSPPRDERQRIMGQLIENLQQSGLKPLATAMAFERLKNDFGMSGEDIAKALGKPTAFISKHMRIGSSPEKIRTLVKKKKLSDVELIYNLIQLNEVDEACADEYIDRANEGKNVTRAQIKKELRRIKNGDKVPTTEAENESNEISHAKFLNSPKPLESESSAKSGTYAQKSHLDVIVKADGMEGRLMGERTPDEFGMVWVLTPIGELYIEAAEVSLLGLR</sequence>
<evidence type="ECO:0000256" key="2">
    <source>
        <dbReference type="SAM" id="MobiDB-lite"/>
    </source>
</evidence>
<dbReference type="Pfam" id="PF02195">
    <property type="entry name" value="ParB_N"/>
    <property type="match status" value="1"/>
</dbReference>
<evidence type="ECO:0000313" key="4">
    <source>
        <dbReference type="EMBL" id="XBV47494.1"/>
    </source>
</evidence>
<evidence type="ECO:0000256" key="1">
    <source>
        <dbReference type="ARBA" id="ARBA00006295"/>
    </source>
</evidence>
<evidence type="ECO:0000259" key="3">
    <source>
        <dbReference type="SMART" id="SM00470"/>
    </source>
</evidence>